<feature type="compositionally biased region" description="Basic and acidic residues" evidence="1">
    <location>
        <begin position="148"/>
        <end position="165"/>
    </location>
</feature>
<proteinExistence type="predicted"/>
<feature type="region of interest" description="Disordered" evidence="1">
    <location>
        <begin position="104"/>
        <end position="203"/>
    </location>
</feature>
<dbReference type="Proteomes" id="UP000515135">
    <property type="component" value="Unplaced"/>
</dbReference>
<gene>
    <name evidence="4" type="primary">LOC109465891</name>
</gene>
<keyword evidence="2" id="KW-0472">Membrane</keyword>
<feature type="region of interest" description="Disordered" evidence="1">
    <location>
        <begin position="67"/>
        <end position="91"/>
    </location>
</feature>
<keyword evidence="2" id="KW-1133">Transmembrane helix</keyword>
<name>A0A6P4Y3C8_BRABE</name>
<sequence length="270" mass="29557">MTFPVEPGQEEMTGLPSLRMWAAMAGVFLFGVALVIGLSVTPTHVEAQTAVDVRLDGSWAHYQGEFADPTAVDETPLDDQTPIQPNGDDSDWYLTTLDQKYQVPVRARVPGRSREVGDGVPDMDGDNQDAPGVSTALPDGDLDGDDDWEKKYSEKHLNSGDEKRPTSAMTSGYNSSTGMSARDDSSLLDGNDDPVRDEEEGTSVVDAMTLENTNSTVLAKNPQNHDKNHHVRKNPVKNADKMTVIVMVGTVVTFSVVHRHQCMTQMPRWV</sequence>
<feature type="compositionally biased region" description="Acidic residues" evidence="1">
    <location>
        <begin position="190"/>
        <end position="201"/>
    </location>
</feature>
<evidence type="ECO:0000313" key="3">
    <source>
        <dbReference type="Proteomes" id="UP000515135"/>
    </source>
</evidence>
<feature type="transmembrane region" description="Helical" evidence="2">
    <location>
        <begin position="20"/>
        <end position="40"/>
    </location>
</feature>
<dbReference type="AlphaFoldDB" id="A0A6P4Y3C8"/>
<dbReference type="GeneID" id="109465891"/>
<protein>
    <submittedName>
        <fullName evidence="4">Uncharacterized protein LOC109465891</fullName>
    </submittedName>
</protein>
<evidence type="ECO:0000256" key="2">
    <source>
        <dbReference type="SAM" id="Phobius"/>
    </source>
</evidence>
<accession>A0A6P4Y3C8</accession>
<evidence type="ECO:0000313" key="4">
    <source>
        <dbReference type="RefSeq" id="XP_019618938.1"/>
    </source>
</evidence>
<evidence type="ECO:0000256" key="1">
    <source>
        <dbReference type="SAM" id="MobiDB-lite"/>
    </source>
</evidence>
<keyword evidence="2" id="KW-0812">Transmembrane</keyword>
<organism evidence="3 4">
    <name type="scientific">Branchiostoma belcheri</name>
    <name type="common">Amphioxus</name>
    <dbReference type="NCBI Taxonomy" id="7741"/>
    <lineage>
        <taxon>Eukaryota</taxon>
        <taxon>Metazoa</taxon>
        <taxon>Chordata</taxon>
        <taxon>Cephalochordata</taxon>
        <taxon>Leptocardii</taxon>
        <taxon>Amphioxiformes</taxon>
        <taxon>Branchiostomatidae</taxon>
        <taxon>Branchiostoma</taxon>
    </lineage>
</organism>
<keyword evidence="3" id="KW-1185">Reference proteome</keyword>
<dbReference type="OrthoDB" id="10296657at2759"/>
<dbReference type="RefSeq" id="XP_019618938.1">
    <property type="nucleotide sequence ID" value="XM_019763379.1"/>
</dbReference>
<feature type="compositionally biased region" description="Polar residues" evidence="1">
    <location>
        <begin position="167"/>
        <end position="179"/>
    </location>
</feature>
<dbReference type="KEGG" id="bbel:109465891"/>
<reference evidence="4" key="1">
    <citation type="submission" date="2025-08" db="UniProtKB">
        <authorList>
            <consortium name="RefSeq"/>
        </authorList>
    </citation>
    <scope>IDENTIFICATION</scope>
    <source>
        <tissue evidence="4">Gonad</tissue>
    </source>
</reference>